<keyword evidence="1" id="KW-0812">Transmembrane</keyword>
<dbReference type="GO" id="GO:0016746">
    <property type="term" value="F:acyltransferase activity"/>
    <property type="evidence" value="ECO:0007669"/>
    <property type="project" value="UniProtKB-KW"/>
</dbReference>
<keyword evidence="2" id="KW-0012">Acyltransferase</keyword>
<gene>
    <name evidence="2" type="ORF">I553_9703</name>
</gene>
<keyword evidence="2" id="KW-0808">Transferase</keyword>
<sequence>MLSTQYWLLPSAGPLLVLMAAVLGALWCRGVGGTLAALGRPVTTRRMLAAVVVLPSAWVAAEAVRSWPASVVRGLRWAPRSGISPSRWPRPRSAGCG</sequence>
<proteinExistence type="predicted"/>
<accession>X7YN54</accession>
<dbReference type="AlphaFoldDB" id="X7YN54"/>
<evidence type="ECO:0000256" key="1">
    <source>
        <dbReference type="SAM" id="Phobius"/>
    </source>
</evidence>
<feature type="transmembrane region" description="Helical" evidence="1">
    <location>
        <begin position="6"/>
        <end position="27"/>
    </location>
</feature>
<comment type="caution">
    <text evidence="2">The sequence shown here is derived from an EMBL/GenBank/DDBJ whole genome shotgun (WGS) entry which is preliminary data.</text>
</comment>
<protein>
    <submittedName>
        <fullName evidence="2">ApolipoN-acyltransferase domain protein</fullName>
    </submittedName>
</protein>
<keyword evidence="1" id="KW-1133">Transmembrane helix</keyword>
<keyword evidence="1" id="KW-0472">Membrane</keyword>
<organism evidence="2">
    <name type="scientific">Mycobacterium xenopi 4042</name>
    <dbReference type="NCBI Taxonomy" id="1299334"/>
    <lineage>
        <taxon>Bacteria</taxon>
        <taxon>Bacillati</taxon>
        <taxon>Actinomycetota</taxon>
        <taxon>Actinomycetes</taxon>
        <taxon>Mycobacteriales</taxon>
        <taxon>Mycobacteriaceae</taxon>
        <taxon>Mycobacterium</taxon>
    </lineage>
</organism>
<dbReference type="EMBL" id="JAOB01000090">
    <property type="protein sequence ID" value="EUA08647.1"/>
    <property type="molecule type" value="Genomic_DNA"/>
</dbReference>
<reference evidence="2" key="1">
    <citation type="submission" date="2014-01" db="EMBL/GenBank/DDBJ databases">
        <authorList>
            <person name="Brown-Elliot B."/>
            <person name="Wallace R."/>
            <person name="Lenaerts A."/>
            <person name="Ordway D."/>
            <person name="DeGroote M.A."/>
            <person name="Parker T."/>
            <person name="Sizemore C."/>
            <person name="Tallon L.J."/>
            <person name="Sadzewicz L.K."/>
            <person name="Sengamalay N."/>
            <person name="Fraser C.M."/>
            <person name="Hine E."/>
            <person name="Shefchek K.A."/>
            <person name="Das S.P."/>
            <person name="Tettelin H."/>
        </authorList>
    </citation>
    <scope>NUCLEOTIDE SEQUENCE [LARGE SCALE GENOMIC DNA]</scope>
    <source>
        <strain evidence="2">4042</strain>
    </source>
</reference>
<dbReference type="PATRIC" id="fig|1299334.3.peg.9195"/>
<evidence type="ECO:0000313" key="2">
    <source>
        <dbReference type="EMBL" id="EUA08647.1"/>
    </source>
</evidence>
<name>X7YN54_MYCXE</name>